<evidence type="ECO:0000259" key="1">
    <source>
        <dbReference type="Pfam" id="PF03483"/>
    </source>
</evidence>
<dbReference type="Gene3D" id="3.50.40.10">
    <property type="entry name" value="Phenylalanyl-trna Synthetase, Chain B, domain 3"/>
    <property type="match status" value="1"/>
</dbReference>
<gene>
    <name evidence="2" type="ORF">FYJ50_04090</name>
</gene>
<dbReference type="GO" id="GO:0003723">
    <property type="term" value="F:RNA binding"/>
    <property type="evidence" value="ECO:0007669"/>
    <property type="project" value="InterPro"/>
</dbReference>
<proteinExistence type="predicted"/>
<dbReference type="Proteomes" id="UP000470082">
    <property type="component" value="Unassembled WGS sequence"/>
</dbReference>
<reference evidence="2 3" key="1">
    <citation type="submission" date="2019-08" db="EMBL/GenBank/DDBJ databases">
        <title>In-depth cultivation of the pig gut microbiome towards novel bacterial diversity and tailored functional studies.</title>
        <authorList>
            <person name="Wylensek D."/>
            <person name="Hitch T.C.A."/>
            <person name="Clavel T."/>
        </authorList>
    </citation>
    <scope>NUCLEOTIDE SEQUENCE [LARGE SCALE GENOMIC DNA]</scope>
    <source>
        <strain evidence="2 3">LKV-178-WT-2G</strain>
    </source>
</reference>
<evidence type="ECO:0000313" key="3">
    <source>
        <dbReference type="Proteomes" id="UP000470082"/>
    </source>
</evidence>
<keyword evidence="3" id="KW-1185">Reference proteome</keyword>
<dbReference type="AlphaFoldDB" id="A0A7X2N2M0"/>
<keyword evidence="2" id="KW-0436">Ligase</keyword>
<name>A0A7X2N2M0_9FIRM</name>
<dbReference type="EMBL" id="VUMM01000005">
    <property type="protein sequence ID" value="MSS01291.1"/>
    <property type="molecule type" value="Genomic_DNA"/>
</dbReference>
<dbReference type="Pfam" id="PF03483">
    <property type="entry name" value="B3_4"/>
    <property type="match status" value="1"/>
</dbReference>
<accession>A0A7X2N2M0</accession>
<evidence type="ECO:0000313" key="2">
    <source>
        <dbReference type="EMBL" id="MSS01291.1"/>
    </source>
</evidence>
<dbReference type="PANTHER" id="PTHR39209">
    <property type="match status" value="1"/>
</dbReference>
<dbReference type="GO" id="GO:0004826">
    <property type="term" value="F:phenylalanine-tRNA ligase activity"/>
    <property type="evidence" value="ECO:0007669"/>
    <property type="project" value="InterPro"/>
</dbReference>
<sequence>MKFKVQRQVLEKGVKVLFVVIENVDNKTISEEYIMYRNHKVKELYEKYKDFNVKEDKILEGYHLLHDYIHVKRRKNIPASENLIRMLIKRKNIGSINKIIDLYNLISIDSALGAHDMDQTEGNVTLRFTDGSENYQPLQSDQNVKIALNEYAYIDDSNTVLCCLEIRQVKKTLVNEDTRNVWYIVQGNEFTDDSQLMEVASQIIEITTAYCSGTGKIIIPDIIDL</sequence>
<feature type="domain" description="B3/B4 tRNA-binding" evidence="1">
    <location>
        <begin position="75"/>
        <end position="186"/>
    </location>
</feature>
<dbReference type="PANTHER" id="PTHR39209:SF2">
    <property type="entry name" value="CYTOPLASMIC PROTEIN"/>
    <property type="match status" value="1"/>
</dbReference>
<dbReference type="InterPro" id="IPR020825">
    <property type="entry name" value="Phe-tRNA_synthase-like_B3/B4"/>
</dbReference>
<dbReference type="SUPFAM" id="SSF56037">
    <property type="entry name" value="PheT/TilS domain"/>
    <property type="match status" value="1"/>
</dbReference>
<protein>
    <submittedName>
        <fullName evidence="2">tRNA ligase</fullName>
    </submittedName>
</protein>
<comment type="caution">
    <text evidence="2">The sequence shown here is derived from an EMBL/GenBank/DDBJ whole genome shotgun (WGS) entry which is preliminary data.</text>
</comment>
<dbReference type="RefSeq" id="WP_154459760.1">
    <property type="nucleotide sequence ID" value="NZ_VUMM01000005.1"/>
</dbReference>
<dbReference type="InterPro" id="IPR005146">
    <property type="entry name" value="B3/B4_tRNA-bd"/>
</dbReference>
<organism evidence="2 3">
    <name type="scientific">Floccifex porci</name>
    <dbReference type="NCBI Taxonomy" id="2606629"/>
    <lineage>
        <taxon>Bacteria</taxon>
        <taxon>Bacillati</taxon>
        <taxon>Bacillota</taxon>
        <taxon>Erysipelotrichia</taxon>
        <taxon>Erysipelotrichales</taxon>
        <taxon>Erysipelotrichaceae</taxon>
        <taxon>Floccifex</taxon>
    </lineage>
</organism>